<dbReference type="Gene3D" id="3.90.1530.10">
    <property type="entry name" value="Conserved hypothetical protein from pyrococcus furiosus pfu- 392566-001, ParB domain"/>
    <property type="match status" value="1"/>
</dbReference>
<dbReference type="AlphaFoldDB" id="A0AAW5SB35"/>
<dbReference type="Pfam" id="PF02195">
    <property type="entry name" value="ParB_N"/>
    <property type="match status" value="1"/>
</dbReference>
<feature type="compositionally biased region" description="Basic and acidic residues" evidence="1">
    <location>
        <begin position="264"/>
        <end position="274"/>
    </location>
</feature>
<evidence type="ECO:0000256" key="1">
    <source>
        <dbReference type="SAM" id="MobiDB-lite"/>
    </source>
</evidence>
<dbReference type="InterPro" id="IPR003115">
    <property type="entry name" value="ParB_N"/>
</dbReference>
<proteinExistence type="predicted"/>
<dbReference type="EMBL" id="JACKTG010000080">
    <property type="protein sequence ID" value="MCV6992131.1"/>
    <property type="molecule type" value="Genomic_DNA"/>
</dbReference>
<sequence>MTDGRSDIEAAGSDSVLQWVSALTQEPDRITVSQLAVSRLQGRLSARTQGLDHSHAKALAQCPDLLPPIVVHESSLRVIDGLHRVRAAQIRGQDEIAVAIFDGGEEEAFALSALLNTRHGLPLALEERKESAARILLNNPEWSDRFVASFVGLSPKVVANIRQRSTSDSRQLNRRIGRDGKARPVDPVSGRLRAAALLTQTPGLSLRQLARAADISVSTARDVRIRLDNGDDPVPERLRGALDGRDGGGADVLSPGGEMPTPGEHGEAGSDERPPTVSMDIPWGDELRAERKAVSFDVVLERLKRDPAVRFNEAGRHLIRQLLAAQAAVTNCRQVLPFVPTHSLGTVADLAVTQAQAWQQLAELADATVETTQAQ</sequence>
<dbReference type="InterPro" id="IPR036086">
    <property type="entry name" value="ParB/Sulfiredoxin_sf"/>
</dbReference>
<dbReference type="SMART" id="SM00470">
    <property type="entry name" value="ParB"/>
    <property type="match status" value="1"/>
</dbReference>
<feature type="domain" description="ParB-like N-terminal" evidence="2">
    <location>
        <begin position="33"/>
        <end position="117"/>
    </location>
</feature>
<organism evidence="3 4">
    <name type="scientific">Mycobacterium bouchedurhonense</name>
    <dbReference type="NCBI Taxonomy" id="701041"/>
    <lineage>
        <taxon>Bacteria</taxon>
        <taxon>Bacillati</taxon>
        <taxon>Actinomycetota</taxon>
        <taxon>Actinomycetes</taxon>
        <taxon>Mycobacteriales</taxon>
        <taxon>Mycobacteriaceae</taxon>
        <taxon>Mycobacterium</taxon>
        <taxon>Mycobacterium avium complex (MAC)</taxon>
    </lineage>
</organism>
<accession>A0AAW5SB35</accession>
<gene>
    <name evidence="3" type="ORF">H7I91_23140</name>
</gene>
<protein>
    <submittedName>
        <fullName evidence="3">ParB N-terminal domain-containing protein</fullName>
    </submittedName>
</protein>
<feature type="compositionally biased region" description="Basic and acidic residues" evidence="1">
    <location>
        <begin position="227"/>
        <end position="248"/>
    </location>
</feature>
<name>A0AAW5SB35_MYCBC</name>
<dbReference type="Proteomes" id="UP001207588">
    <property type="component" value="Unassembled WGS sequence"/>
</dbReference>
<reference evidence="3" key="2">
    <citation type="journal article" date="2022" name="BMC Genomics">
        <title>Comparative genome analysis of mycobacteria focusing on tRNA and non-coding RNA.</title>
        <authorList>
            <person name="Behra P.R.K."/>
            <person name="Pettersson B.M.F."/>
            <person name="Ramesh M."/>
            <person name="Das S."/>
            <person name="Dasgupta S."/>
            <person name="Kirsebom L.A."/>
        </authorList>
    </citation>
    <scope>NUCLEOTIDE SEQUENCE</scope>
    <source>
        <strain evidence="3">DSM 45439</strain>
    </source>
</reference>
<evidence type="ECO:0000313" key="3">
    <source>
        <dbReference type="EMBL" id="MCV6992131.1"/>
    </source>
</evidence>
<comment type="caution">
    <text evidence="3">The sequence shown here is derived from an EMBL/GenBank/DDBJ whole genome shotgun (WGS) entry which is preliminary data.</text>
</comment>
<dbReference type="RefSeq" id="WP_083071536.1">
    <property type="nucleotide sequence ID" value="NZ_JACKTG010000080.1"/>
</dbReference>
<feature type="region of interest" description="Disordered" evidence="1">
    <location>
        <begin position="164"/>
        <end position="185"/>
    </location>
</feature>
<dbReference type="SUPFAM" id="SSF110849">
    <property type="entry name" value="ParB/Sulfiredoxin"/>
    <property type="match status" value="1"/>
</dbReference>
<reference evidence="3" key="1">
    <citation type="submission" date="2020-07" db="EMBL/GenBank/DDBJ databases">
        <authorList>
            <person name="Pettersson B.M.F."/>
            <person name="Behra P.R.K."/>
            <person name="Ramesh M."/>
            <person name="Das S."/>
            <person name="Dasgupta S."/>
            <person name="Kirsebom L.A."/>
        </authorList>
    </citation>
    <scope>NUCLEOTIDE SEQUENCE</scope>
    <source>
        <strain evidence="3">DSM 45439</strain>
    </source>
</reference>
<evidence type="ECO:0000313" key="4">
    <source>
        <dbReference type="Proteomes" id="UP001207588"/>
    </source>
</evidence>
<feature type="region of interest" description="Disordered" evidence="1">
    <location>
        <begin position="227"/>
        <end position="278"/>
    </location>
</feature>
<evidence type="ECO:0000259" key="2">
    <source>
        <dbReference type="SMART" id="SM00470"/>
    </source>
</evidence>